<reference evidence="1 2" key="1">
    <citation type="submission" date="2020-04" db="EMBL/GenBank/DDBJ databases">
        <title>Plant Genome Project.</title>
        <authorList>
            <person name="Zhang R.-G."/>
        </authorList>
    </citation>
    <scope>NUCLEOTIDE SEQUENCE [LARGE SCALE GENOMIC DNA]</scope>
    <source>
        <strain evidence="1">YNK0</strain>
        <tissue evidence="1">Leaf</tissue>
    </source>
</reference>
<comment type="caution">
    <text evidence="1">The sequence shown here is derived from an EMBL/GenBank/DDBJ whole genome shotgun (WGS) entry which is preliminary data.</text>
</comment>
<gene>
    <name evidence="1" type="ORF">HHK36_001804</name>
</gene>
<dbReference type="GO" id="GO:0045893">
    <property type="term" value="P:positive regulation of DNA-templated transcription"/>
    <property type="evidence" value="ECO:0007669"/>
    <property type="project" value="TreeGrafter"/>
</dbReference>
<dbReference type="Proteomes" id="UP000655225">
    <property type="component" value="Unassembled WGS sequence"/>
</dbReference>
<name>A0A835A3C1_TETSI</name>
<keyword evidence="2" id="KW-1185">Reference proteome</keyword>
<dbReference type="PANTHER" id="PTHR33873:SF15">
    <property type="entry name" value="TRANSCRIPTION FACTOR VOZ2"/>
    <property type="match status" value="1"/>
</dbReference>
<dbReference type="OrthoDB" id="1848362at2759"/>
<evidence type="ECO:0000313" key="2">
    <source>
        <dbReference type="Proteomes" id="UP000655225"/>
    </source>
</evidence>
<organism evidence="1 2">
    <name type="scientific">Tetracentron sinense</name>
    <name type="common">Spur-leaf</name>
    <dbReference type="NCBI Taxonomy" id="13715"/>
    <lineage>
        <taxon>Eukaryota</taxon>
        <taxon>Viridiplantae</taxon>
        <taxon>Streptophyta</taxon>
        <taxon>Embryophyta</taxon>
        <taxon>Tracheophyta</taxon>
        <taxon>Spermatophyta</taxon>
        <taxon>Magnoliopsida</taxon>
        <taxon>Trochodendrales</taxon>
        <taxon>Trochodendraceae</taxon>
        <taxon>Tetracentron</taxon>
    </lineage>
</organism>
<dbReference type="AlphaFoldDB" id="A0A835A3C1"/>
<dbReference type="InterPro" id="IPR039277">
    <property type="entry name" value="VOZ1/VOZ2"/>
</dbReference>
<dbReference type="PANTHER" id="PTHR33873">
    <property type="entry name" value="TRANSCRIPTION FACTOR VOZ1"/>
    <property type="match status" value="1"/>
</dbReference>
<sequence length="563" mass="62309">MLALMEDLRASLSSFDQVVFAFSPGSSNGLAQWLASSSLYQSRSVIPPIHPNLEDVSRGSINDLAGVLQPLTPGIRDSMGKGSKSGCKSVSHKLFKDKAMNRVDDLQGMFTDLQFARKESRTIDVAVLEEQVNRMLCEWKAELDEPSPASSLRGGSFGSFSADIYRLLQHCEEEDDATSALAEPAALKPEPDIRDIRSLQARGITDYFMNQVSEELGFQGVDQCKGFPSGMQNMLVNNLEVTSQLDYHQLDLHQDFDHNLFVGFNGTWQCGEDAMPHISGFLPNICPPPSAFLGPQCALWDCSRPVQGSEWCQDYCSSFHAALALNEGPPSMTPVVRPGGIGLKDGLLFTALSAKTRGKDVGIPDCEGAANTKSPWNAPELFDLSFLEGETVREWLFFDKPRRAFESGNRKQRSLPDYSGRGWHESRKQVMKEFEGLKRSYYMDPQPLNSFEWHLYEYEINSCGDCALYRLELKVADGKKSPKGKFTNGSLADLQKQMGRLTAEFPAENKRSVKGRTKVNLKDGGGNVYSAPNQMAPTSETFAYGAGSPYGYLVDNLSDYYGT</sequence>
<evidence type="ECO:0000313" key="1">
    <source>
        <dbReference type="EMBL" id="KAF8413811.1"/>
    </source>
</evidence>
<dbReference type="EMBL" id="JABCRI010000001">
    <property type="protein sequence ID" value="KAF8413811.1"/>
    <property type="molecule type" value="Genomic_DNA"/>
</dbReference>
<dbReference type="GO" id="GO:0005634">
    <property type="term" value="C:nucleus"/>
    <property type="evidence" value="ECO:0007669"/>
    <property type="project" value="TreeGrafter"/>
</dbReference>
<protein>
    <recommendedName>
        <fullName evidence="3">Transcription factor VOZ1</fullName>
    </recommendedName>
</protein>
<dbReference type="GO" id="GO:0043565">
    <property type="term" value="F:sequence-specific DNA binding"/>
    <property type="evidence" value="ECO:0007669"/>
    <property type="project" value="TreeGrafter"/>
</dbReference>
<dbReference type="OMA" id="INECDAC"/>
<accession>A0A835A3C1</accession>
<dbReference type="GO" id="GO:0048578">
    <property type="term" value="P:positive regulation of long-day photoperiodism, flowering"/>
    <property type="evidence" value="ECO:0007669"/>
    <property type="project" value="InterPro"/>
</dbReference>
<evidence type="ECO:0008006" key="3">
    <source>
        <dbReference type="Google" id="ProtNLM"/>
    </source>
</evidence>
<proteinExistence type="predicted"/>